<dbReference type="InterPro" id="IPR000608">
    <property type="entry name" value="UBC"/>
</dbReference>
<dbReference type="GO" id="GO:0006915">
    <property type="term" value="P:apoptotic process"/>
    <property type="evidence" value="ECO:0007669"/>
    <property type="project" value="UniProtKB-KW"/>
</dbReference>
<keyword evidence="10" id="KW-0539">Nucleus</keyword>
<evidence type="ECO:0000313" key="17">
    <source>
        <dbReference type="RefSeq" id="XP_052131673.1"/>
    </source>
</evidence>
<dbReference type="EC" id="2.3.2.23" evidence="3"/>
<evidence type="ECO:0000256" key="2">
    <source>
        <dbReference type="ARBA" id="ARBA00004496"/>
    </source>
</evidence>
<gene>
    <name evidence="17" type="primary">LOC127751726</name>
</gene>
<evidence type="ECO:0000256" key="3">
    <source>
        <dbReference type="ARBA" id="ARBA00012486"/>
    </source>
</evidence>
<keyword evidence="9" id="KW-0067">ATP-binding</keyword>
<feature type="domain" description="UBC core" evidence="15">
    <location>
        <begin position="20"/>
        <end position="133"/>
    </location>
</feature>
<dbReference type="SMART" id="SM00212">
    <property type="entry name" value="UBCc"/>
    <property type="match status" value="1"/>
</dbReference>
<dbReference type="PANTHER" id="PTHR46116:SF26">
    <property type="entry name" value="UBIQUITIN-CONJUGATING ENZYME E2 Z"/>
    <property type="match status" value="1"/>
</dbReference>
<sequence length="133" mass="15012">MLDWDPLQMNSTDVTQITPQCSFRMKSDIKNLIDEPPEGILMEPDEQDFLKVHVLITGAPGTPYEKGFFYFFIGFPSNYPFHPPKVRFMTTSGGKVRFNPNLYSNGKVCLSLLGLCCQSPVSYLVVSGSFFEL</sequence>
<evidence type="ECO:0000256" key="6">
    <source>
        <dbReference type="ARBA" id="ARBA00022703"/>
    </source>
</evidence>
<comment type="subcellular location">
    <subcellularLocation>
        <location evidence="2">Cytoplasm</location>
    </subcellularLocation>
    <subcellularLocation>
        <location evidence="1">Nucleus</location>
    </subcellularLocation>
</comment>
<dbReference type="OrthoDB" id="47801at2759"/>
<dbReference type="KEGG" id="foc:127751726"/>
<dbReference type="GO" id="GO:0004869">
    <property type="term" value="F:cysteine-type endopeptidase inhibitor activity"/>
    <property type="evidence" value="ECO:0007669"/>
    <property type="project" value="TreeGrafter"/>
</dbReference>
<evidence type="ECO:0000256" key="9">
    <source>
        <dbReference type="ARBA" id="ARBA00022840"/>
    </source>
</evidence>
<evidence type="ECO:0000256" key="12">
    <source>
        <dbReference type="ARBA" id="ARBA00041798"/>
    </source>
</evidence>
<keyword evidence="6" id="KW-0053">Apoptosis</keyword>
<dbReference type="GO" id="GO:0005634">
    <property type="term" value="C:nucleus"/>
    <property type="evidence" value="ECO:0007669"/>
    <property type="project" value="UniProtKB-SubCell"/>
</dbReference>
<evidence type="ECO:0000256" key="4">
    <source>
        <dbReference type="ARBA" id="ARBA00022490"/>
    </source>
</evidence>
<dbReference type="GO" id="GO:0005524">
    <property type="term" value="F:ATP binding"/>
    <property type="evidence" value="ECO:0007669"/>
    <property type="project" value="UniProtKB-KW"/>
</dbReference>
<keyword evidence="4" id="KW-0963">Cytoplasm</keyword>
<dbReference type="GO" id="GO:0005737">
    <property type="term" value="C:cytoplasm"/>
    <property type="evidence" value="ECO:0007669"/>
    <property type="project" value="UniProtKB-SubCell"/>
</dbReference>
<evidence type="ECO:0000256" key="11">
    <source>
        <dbReference type="ARBA" id="ARBA00039894"/>
    </source>
</evidence>
<evidence type="ECO:0000256" key="8">
    <source>
        <dbReference type="ARBA" id="ARBA00022786"/>
    </source>
</evidence>
<dbReference type="GO" id="GO:0043066">
    <property type="term" value="P:negative regulation of apoptotic process"/>
    <property type="evidence" value="ECO:0007669"/>
    <property type="project" value="TreeGrafter"/>
</dbReference>
<keyword evidence="16" id="KW-1185">Reference proteome</keyword>
<evidence type="ECO:0000256" key="14">
    <source>
        <dbReference type="ARBA" id="ARBA00042401"/>
    </source>
</evidence>
<evidence type="ECO:0000259" key="15">
    <source>
        <dbReference type="PROSITE" id="PS50127"/>
    </source>
</evidence>
<evidence type="ECO:0000256" key="13">
    <source>
        <dbReference type="ARBA" id="ARBA00042316"/>
    </source>
</evidence>
<dbReference type="Gene3D" id="3.10.110.10">
    <property type="entry name" value="Ubiquitin Conjugating Enzyme"/>
    <property type="match status" value="1"/>
</dbReference>
<dbReference type="PANTHER" id="PTHR46116">
    <property type="entry name" value="(E3-INDEPENDENT) E2 UBIQUITIN-CONJUGATING ENZYME"/>
    <property type="match status" value="1"/>
</dbReference>
<dbReference type="AlphaFoldDB" id="A0A9C6X9S2"/>
<dbReference type="SUPFAM" id="SSF54495">
    <property type="entry name" value="UBC-like"/>
    <property type="match status" value="1"/>
</dbReference>
<evidence type="ECO:0000256" key="5">
    <source>
        <dbReference type="ARBA" id="ARBA00022679"/>
    </source>
</evidence>
<evidence type="ECO:0000313" key="16">
    <source>
        <dbReference type="Proteomes" id="UP000504606"/>
    </source>
</evidence>
<proteinExistence type="predicted"/>
<dbReference type="GO" id="GO:0061631">
    <property type="term" value="F:ubiquitin conjugating enzyme activity"/>
    <property type="evidence" value="ECO:0007669"/>
    <property type="project" value="UniProtKB-EC"/>
</dbReference>
<keyword evidence="8" id="KW-0833">Ubl conjugation pathway</keyword>
<keyword evidence="5" id="KW-0808">Transferase</keyword>
<protein>
    <recommendedName>
        <fullName evidence="11">Ubiquitin-conjugating enzyme E2 Z</fullName>
        <ecNumber evidence="3">2.3.2.23</ecNumber>
    </recommendedName>
    <alternativeName>
        <fullName evidence="12">E2 ubiquitin-conjugating enzyme Z</fullName>
    </alternativeName>
    <alternativeName>
        <fullName evidence="14">Ubiquitin carrier protein Z</fullName>
    </alternativeName>
    <alternativeName>
        <fullName evidence="13">Ubiquitin-protein ligase Z</fullName>
    </alternativeName>
</protein>
<evidence type="ECO:0000256" key="10">
    <source>
        <dbReference type="ARBA" id="ARBA00023242"/>
    </source>
</evidence>
<name>A0A9C6X9S2_FRAOC</name>
<organism evidence="16 17">
    <name type="scientific">Frankliniella occidentalis</name>
    <name type="common">Western flower thrips</name>
    <name type="synonym">Euthrips occidentalis</name>
    <dbReference type="NCBI Taxonomy" id="133901"/>
    <lineage>
        <taxon>Eukaryota</taxon>
        <taxon>Metazoa</taxon>
        <taxon>Ecdysozoa</taxon>
        <taxon>Arthropoda</taxon>
        <taxon>Hexapoda</taxon>
        <taxon>Insecta</taxon>
        <taxon>Pterygota</taxon>
        <taxon>Neoptera</taxon>
        <taxon>Paraneoptera</taxon>
        <taxon>Thysanoptera</taxon>
        <taxon>Terebrantia</taxon>
        <taxon>Thripoidea</taxon>
        <taxon>Thripidae</taxon>
        <taxon>Frankliniella</taxon>
    </lineage>
</organism>
<reference evidence="17" key="1">
    <citation type="submission" date="2025-08" db="UniProtKB">
        <authorList>
            <consortium name="RefSeq"/>
        </authorList>
    </citation>
    <scope>IDENTIFICATION</scope>
    <source>
        <tissue evidence="17">Whole organism</tissue>
    </source>
</reference>
<evidence type="ECO:0000256" key="1">
    <source>
        <dbReference type="ARBA" id="ARBA00004123"/>
    </source>
</evidence>
<evidence type="ECO:0000256" key="7">
    <source>
        <dbReference type="ARBA" id="ARBA00022741"/>
    </source>
</evidence>
<dbReference type="GeneID" id="127751726"/>
<dbReference type="RefSeq" id="XP_052131673.1">
    <property type="nucleotide sequence ID" value="XM_052275713.1"/>
</dbReference>
<dbReference type="InterPro" id="IPR016135">
    <property type="entry name" value="UBQ-conjugating_enzyme/RWD"/>
</dbReference>
<accession>A0A9C6X9S2</accession>
<dbReference type="PROSITE" id="PS50127">
    <property type="entry name" value="UBC_2"/>
    <property type="match status" value="1"/>
</dbReference>
<keyword evidence="7" id="KW-0547">Nucleotide-binding</keyword>
<dbReference type="Pfam" id="PF00179">
    <property type="entry name" value="UQ_con"/>
    <property type="match status" value="1"/>
</dbReference>
<dbReference type="Proteomes" id="UP000504606">
    <property type="component" value="Unplaced"/>
</dbReference>